<evidence type="ECO:0000313" key="1">
    <source>
        <dbReference type="EMBL" id="TKA42601.1"/>
    </source>
</evidence>
<dbReference type="Proteomes" id="UP000310066">
    <property type="component" value="Unassembled WGS sequence"/>
</dbReference>
<accession>A0A4U0V1W1</accession>
<dbReference type="AlphaFoldDB" id="A0A4U0V1W1"/>
<organism evidence="1 2">
    <name type="scientific">Friedmanniomyces endolithicus</name>
    <dbReference type="NCBI Taxonomy" id="329885"/>
    <lineage>
        <taxon>Eukaryota</taxon>
        <taxon>Fungi</taxon>
        <taxon>Dikarya</taxon>
        <taxon>Ascomycota</taxon>
        <taxon>Pezizomycotina</taxon>
        <taxon>Dothideomycetes</taxon>
        <taxon>Dothideomycetidae</taxon>
        <taxon>Mycosphaerellales</taxon>
        <taxon>Teratosphaeriaceae</taxon>
        <taxon>Friedmanniomyces</taxon>
    </lineage>
</organism>
<evidence type="ECO:0000313" key="2">
    <source>
        <dbReference type="Proteomes" id="UP000310066"/>
    </source>
</evidence>
<reference evidence="1 2" key="1">
    <citation type="submission" date="2017-03" db="EMBL/GenBank/DDBJ databases">
        <title>Genomes of endolithic fungi from Antarctica.</title>
        <authorList>
            <person name="Coleine C."/>
            <person name="Masonjones S."/>
            <person name="Stajich J.E."/>
        </authorList>
    </citation>
    <scope>NUCLEOTIDE SEQUENCE [LARGE SCALE GENOMIC DNA]</scope>
    <source>
        <strain evidence="1 2">CCFEE 5311</strain>
    </source>
</reference>
<dbReference type="EMBL" id="NAJP01000022">
    <property type="protein sequence ID" value="TKA42601.1"/>
    <property type="molecule type" value="Genomic_DNA"/>
</dbReference>
<dbReference type="PROSITE" id="PS51257">
    <property type="entry name" value="PROKAR_LIPOPROTEIN"/>
    <property type="match status" value="1"/>
</dbReference>
<name>A0A4U0V1W1_9PEZI</name>
<protein>
    <submittedName>
        <fullName evidence="1">Uncharacterized protein</fullName>
    </submittedName>
</protein>
<comment type="caution">
    <text evidence="1">The sequence shown here is derived from an EMBL/GenBank/DDBJ whole genome shotgun (WGS) entry which is preliminary data.</text>
</comment>
<gene>
    <name evidence="1" type="ORF">B0A54_07443</name>
</gene>
<proteinExistence type="predicted"/>
<sequence>MDARGQSNPRQSGMPVQHCGLVAACFAIVDSLLGGKGNGSGVPGRTWSDRTLWTTTTLRNVSVWKYVDRCSTQNQCAPIGALPTMSTKQAAAAAAAAAVKSRQAAH</sequence>